<dbReference type="VEuPathDB" id="ToxoDB:ETH_00001375"/>
<dbReference type="OrthoDB" id="371154at2759"/>
<keyword evidence="3" id="KW-1185">Reference proteome</keyword>
<organism evidence="2 3">
    <name type="scientific">Eimeria tenella</name>
    <name type="common">Coccidian parasite</name>
    <dbReference type="NCBI Taxonomy" id="5802"/>
    <lineage>
        <taxon>Eukaryota</taxon>
        <taxon>Sar</taxon>
        <taxon>Alveolata</taxon>
        <taxon>Apicomplexa</taxon>
        <taxon>Conoidasida</taxon>
        <taxon>Coccidia</taxon>
        <taxon>Eucoccidiorida</taxon>
        <taxon>Eimeriorina</taxon>
        <taxon>Eimeriidae</taxon>
        <taxon>Eimeria</taxon>
    </lineage>
</organism>
<reference evidence="2" key="1">
    <citation type="submission" date="2013-10" db="EMBL/GenBank/DDBJ databases">
        <title>Genomic analysis of the causative agents of coccidiosis in chickens.</title>
        <authorList>
            <person name="Reid A.J."/>
            <person name="Blake D."/>
            <person name="Billington K."/>
            <person name="Browne H."/>
            <person name="Dunn M."/>
            <person name="Hung S."/>
            <person name="Kawahara F."/>
            <person name="Miranda-Saavedra D."/>
            <person name="Mourier T."/>
            <person name="Nagra H."/>
            <person name="Otto T.D."/>
            <person name="Rawlings N."/>
            <person name="Sanchez A."/>
            <person name="Sanders M."/>
            <person name="Subramaniam C."/>
            <person name="Tay Y."/>
            <person name="Dear P."/>
            <person name="Doerig C."/>
            <person name="Gruber A."/>
            <person name="Parkinson J."/>
            <person name="Shirley M."/>
            <person name="Wan K.L."/>
            <person name="Berriman M."/>
            <person name="Tomley F."/>
            <person name="Pain A."/>
        </authorList>
    </citation>
    <scope>NUCLEOTIDE SEQUENCE [LARGE SCALE GENOMIC DNA]</scope>
    <source>
        <strain evidence="2">Houghton</strain>
    </source>
</reference>
<evidence type="ECO:0000313" key="3">
    <source>
        <dbReference type="Proteomes" id="UP000030747"/>
    </source>
</evidence>
<evidence type="ECO:0000313" key="2">
    <source>
        <dbReference type="EMBL" id="CDJ41913.1"/>
    </source>
</evidence>
<evidence type="ECO:0000256" key="1">
    <source>
        <dbReference type="SAM" id="MobiDB-lite"/>
    </source>
</evidence>
<dbReference type="GeneID" id="25249490"/>
<feature type="compositionally biased region" description="Polar residues" evidence="1">
    <location>
        <begin position="1872"/>
        <end position="1890"/>
    </location>
</feature>
<proteinExistence type="predicted"/>
<sequence>MASSSGVSPALWRVRLPAHLCAFMLFYALLMNVMATPVEKSIASHNFSQDYLPPLNSSSLNEKPESAAKLLAHLSLDRAFPLRSKLLGSERRQYAKHMKELTQALLQAKAGTSALELIMASKTLPLYSWTESLLNHPIVTLKNTVVQAFEDTIGGVTGLFSSEVKSSCFSFAHRVNTIAPYTVVYPGGILGSIMKGLVRSYFLVFQQSLVNFKGIFALLIGVICKTRIIQSAANALKPIFRMARRGARAYQAFKSKTIAMRGDPIGSGLMDRLLKRDAVVLTTILFQMHAVNVEKQWEEADEFKSALSGGGGGGSWALAEGLFIGAAEFSRSFHRLVRKYISSADAYVKACQALRFGAFGQSSQSQESPPAQLSAEDIDLESIVDEALEFFSEAHPEASGGDEPLTTAQKVELLRLSCRNNRRFVQNFKEKQAEYTQRVVLQMVRLLQYHFKYFKTYISDILSIFYESSVAMLETKINDSLGGVEGANSPADEVVAAEARHAARRSAAQAATEDSHLPRKLFRATKFASEAEKLAYGLFHATGALSLFQVTNGETREGAAAQATALHSLTKATDSMRKGLGDIYKRFLNSQLLLSRVEKHAERIKILELIAKCQTPLEEKTEEEKRLCGTTVTSEIDEDEFIVKSLVSLNLPISSPENDIAFHSHGGVTRVFEHWAQFTSEKRLKHHARLAQLALNAEGTAKVILYDENGRTLTFTGDDESSVRSITKPDPLDCNSSFTVKESNKGTLSFFVAAGQRRGEASGHRHQNFAEAQITPAIQLEGSIEYNDERRELLDIQNDPSAIRDTIVAHFLDKRGRIAAETLAGVLMLLHRRAPIFWKSSPVEFLQNVTPKMFFDILYVLSTQAYDQSEATVMLDGKLYTFPKSFGAMKDIVLSALNRAIVRMHSLNASDAALLITMGSVHFAYKKIQKHRTGRTATMHLFLKEVNHIMNILRTSPDQLKVLYPECSFISKWGEPTEEGVLKCAVFRFMKIGSLANLGDSEEEIITYVTAFVTKLAELKGEVTWRSYLNLDYFLKSAKKYGKTAAKYKYEVLYNQINDLPGTDEEETELARLMKKLHPSVSGHRPPRPKKKQGLLNMLTRFKDNFNILPTIVRERVALEWRSCLARMRRFFGNRRSMLRSWRISPKVIQGPHFMGALKFAEVTTYPDLDSPRNTFIEVGDLEEFSKVLLTLETVTGILDSPPSMYNTVTQVRATPSFTPSAREEHEKLMKRAKALGQATVKIAAGWVLKAAGGSGIGMALGLLALQDVSGRFVDKALQLRYLTSEALTFLNSSLDLAYIIKHLPPQTPRDAEMLRFNLNSGSRNTFVVKAQCEPKGLGVNTAESVKVADAIRRIEDVLAKQDGLPDGPSDFERCSALVGSILRRPFTSTTSLPHDALLASDAFGLCFLLLRLRAYIASDAETVTIDELLQTIYIDRLPLAEHLSFLQQRRADMDERKSRAKYISPLLRFLLIATVDKLGESLGGLSFRSYDSESKMISFQYTLEEVSPPGSPADTLAFAADLLLGTNNEKKHRFVAFAFDGPQFLMDWYRYVLPEKMRGVVDAAREQNIPITYQDMMKLSNVYTVTDLADLAYSLRQSSKINVNNIARKAALNLMGDANRPPLERYGLAYMLMELVNQAAHLKKKCMGKALEDYETFSSLTVLDKELFRYDCFYTKMNESHSFADVARSVSEKDIRDVMRAIDAAYEAETKALYDKLLSSNIDHTVVANVAFKIAQQFPIIGMVDTLTSDFLKWVREKRSWQEILPNVKAQRSAKWVASYRTTTLNRPVTNREHPLLMNPFQILIDIMLASIAGSAKRRQLPVLAPLQRLKAIFASIKPGKKSRAEYKADVKRRQRTAENQFEEYTKDLSEGNQEPQVLENPESTQGTEDFQESLEPLQPQGTNPPAEAPQEQPSLEPPQATLPEDTQVTQ</sequence>
<accession>U6KYC3</accession>
<name>U6KYC3_EIMTE</name>
<feature type="region of interest" description="Disordered" evidence="1">
    <location>
        <begin position="1866"/>
        <end position="1932"/>
    </location>
</feature>
<dbReference type="RefSeq" id="XP_013232663.1">
    <property type="nucleotide sequence ID" value="XM_013377209.1"/>
</dbReference>
<protein>
    <submittedName>
        <fullName evidence="2">Uncharacterized protein</fullName>
    </submittedName>
</protein>
<dbReference type="OMA" id="GYLANIM"/>
<dbReference type="EMBL" id="HG675681">
    <property type="protein sequence ID" value="CDJ41913.1"/>
    <property type="molecule type" value="Genomic_DNA"/>
</dbReference>
<dbReference type="Proteomes" id="UP000030747">
    <property type="component" value="Unassembled WGS sequence"/>
</dbReference>
<gene>
    <name evidence="2" type="ORF">ETH_00001375</name>
</gene>
<dbReference type="VEuPathDB" id="ToxoDB:ETH2_1242000"/>
<reference evidence="2" key="2">
    <citation type="submission" date="2013-10" db="EMBL/GenBank/DDBJ databases">
        <authorList>
            <person name="Aslett M."/>
        </authorList>
    </citation>
    <scope>NUCLEOTIDE SEQUENCE [LARGE SCALE GENOMIC DNA]</scope>
    <source>
        <strain evidence="2">Houghton</strain>
    </source>
</reference>